<evidence type="ECO:0000259" key="6">
    <source>
        <dbReference type="PROSITE" id="PS50109"/>
    </source>
</evidence>
<dbReference type="AlphaFoldDB" id="A0A1G7GH24"/>
<evidence type="ECO:0000256" key="3">
    <source>
        <dbReference type="ARBA" id="ARBA00023012"/>
    </source>
</evidence>
<keyword evidence="4" id="KW-1133">Transmembrane helix</keyword>
<keyword evidence="1" id="KW-0808">Transferase</keyword>
<dbReference type="InterPro" id="IPR011712">
    <property type="entry name" value="Sig_transdc_His_kin_sub3_dim/P"/>
</dbReference>
<dbReference type="InterPro" id="IPR011990">
    <property type="entry name" value="TPR-like_helical_dom_sf"/>
</dbReference>
<evidence type="ECO:0000256" key="2">
    <source>
        <dbReference type="ARBA" id="ARBA00022777"/>
    </source>
</evidence>
<proteinExistence type="predicted"/>
<name>A0A1G7GH24_9FLAO</name>
<dbReference type="Gene3D" id="1.20.5.1930">
    <property type="match status" value="1"/>
</dbReference>
<dbReference type="Gene3D" id="1.25.40.10">
    <property type="entry name" value="Tetratricopeptide repeat domain"/>
    <property type="match status" value="1"/>
</dbReference>
<keyword evidence="5" id="KW-0732">Signal</keyword>
<dbReference type="PANTHER" id="PTHR24421">
    <property type="entry name" value="NITRATE/NITRITE SENSOR PROTEIN NARX-RELATED"/>
    <property type="match status" value="1"/>
</dbReference>
<dbReference type="Gene3D" id="3.30.565.10">
    <property type="entry name" value="Histidine kinase-like ATPase, C-terminal domain"/>
    <property type="match status" value="1"/>
</dbReference>
<feature type="signal peptide" evidence="5">
    <location>
        <begin position="1"/>
        <end position="19"/>
    </location>
</feature>
<dbReference type="InterPro" id="IPR036890">
    <property type="entry name" value="HATPase_C_sf"/>
</dbReference>
<reference evidence="8" key="1">
    <citation type="submission" date="2016-10" db="EMBL/GenBank/DDBJ databases">
        <authorList>
            <person name="Varghese N."/>
            <person name="Submissions S."/>
        </authorList>
    </citation>
    <scope>NUCLEOTIDE SEQUENCE [LARGE SCALE GENOMIC DNA]</scope>
    <source>
        <strain evidence="8">DSM 24729</strain>
    </source>
</reference>
<keyword evidence="8" id="KW-1185">Reference proteome</keyword>
<evidence type="ECO:0000256" key="1">
    <source>
        <dbReference type="ARBA" id="ARBA00022679"/>
    </source>
</evidence>
<dbReference type="GO" id="GO:0046983">
    <property type="term" value="F:protein dimerization activity"/>
    <property type="evidence" value="ECO:0007669"/>
    <property type="project" value="InterPro"/>
</dbReference>
<evidence type="ECO:0000313" key="8">
    <source>
        <dbReference type="Proteomes" id="UP000182114"/>
    </source>
</evidence>
<evidence type="ECO:0000256" key="5">
    <source>
        <dbReference type="SAM" id="SignalP"/>
    </source>
</evidence>
<organism evidence="7 8">
    <name type="scientific">Cellulophaga baltica</name>
    <dbReference type="NCBI Taxonomy" id="76594"/>
    <lineage>
        <taxon>Bacteria</taxon>
        <taxon>Pseudomonadati</taxon>
        <taxon>Bacteroidota</taxon>
        <taxon>Flavobacteriia</taxon>
        <taxon>Flavobacteriales</taxon>
        <taxon>Flavobacteriaceae</taxon>
        <taxon>Cellulophaga</taxon>
    </lineage>
</organism>
<feature type="domain" description="Histidine kinase" evidence="6">
    <location>
        <begin position="491"/>
        <end position="673"/>
    </location>
</feature>
<evidence type="ECO:0000256" key="4">
    <source>
        <dbReference type="SAM" id="Phobius"/>
    </source>
</evidence>
<keyword evidence="4" id="KW-0812">Transmembrane</keyword>
<evidence type="ECO:0000313" key="7">
    <source>
        <dbReference type="EMBL" id="SDE87319.1"/>
    </source>
</evidence>
<dbReference type="InterPro" id="IPR005467">
    <property type="entry name" value="His_kinase_dom"/>
</dbReference>
<dbReference type="PROSITE" id="PS50109">
    <property type="entry name" value="HIS_KIN"/>
    <property type="match status" value="1"/>
</dbReference>
<keyword evidence="3" id="KW-0902">Two-component regulatory system</keyword>
<sequence length="673" mass="76483">MKSTFLCIMFIFFTTGVFAQNTSIAEKISQFNAKIKHTEKGERLQWMDSLHQVVFEKPTFHYDSIAQQTISFAIELDSLSHAAKDLTDLIYYHVYTSKSPAKAIVLYDTYAPQLQKLEHDYTWAELHLYTGDGYNFTNNLEQAIAFYKKTISLGIALKKERIVGLAKLYLGFVLTDTGKFAEASLSFREASLIYTKLNDTTNVLSAKNGLSILYSKNAFYKEAQKEREEAIAIAQMSNNYNMLIPLYANAAEDYKRMGNRVKQIAYLKASLAANTKDPKMFYLRAPLLAAITNAYAESDSIALADKSFKSLKAIYENDKTAQNTRHYIDAKKTLSFEQGNYKEALVHGKTFLAFQKERKKKEDIMLAEEFLAKTYRALKDTIASNIHLVQYYAIKDSIANVQNIKSLAYYQTLYETEKRDLKIETQNSSIDILHLENENKTQIFLFSALVLLLLFGGLNFYRSFINAKKRGIAQKVFSQKLIKTQEQERTRIAKELHDGVGQQITLLKMKAQKTNQKEFVKLAHNALEDVRNISRGLYPVILAKLGLTESIAQLLLSIDEETDLFVSVEIDPIDSYFNATESLNFYRFIQESVHNVLKHAAAKTLIVTIIKENNALQVFIKDNGQGFELSKQIKQSSLGLKTMAERISMLKGSFIIKSKKVGGTTITVQIPIT</sequence>
<gene>
    <name evidence="7" type="ORF">SAMN04487992_104371</name>
</gene>
<dbReference type="Pfam" id="PF02518">
    <property type="entry name" value="HATPase_c"/>
    <property type="match status" value="1"/>
</dbReference>
<protein>
    <submittedName>
        <fullName evidence="7">Signal transduction histidine kinase</fullName>
    </submittedName>
</protein>
<keyword evidence="4" id="KW-0472">Membrane</keyword>
<dbReference type="Pfam" id="PF07730">
    <property type="entry name" value="HisKA_3"/>
    <property type="match status" value="1"/>
</dbReference>
<dbReference type="RefSeq" id="WP_083332227.1">
    <property type="nucleotide sequence ID" value="NZ_FNBD01000004.1"/>
</dbReference>
<dbReference type="SUPFAM" id="SSF48452">
    <property type="entry name" value="TPR-like"/>
    <property type="match status" value="1"/>
</dbReference>
<accession>A0A1G7GH24</accession>
<dbReference type="InterPro" id="IPR003594">
    <property type="entry name" value="HATPase_dom"/>
</dbReference>
<feature type="transmembrane region" description="Helical" evidence="4">
    <location>
        <begin position="443"/>
        <end position="461"/>
    </location>
</feature>
<dbReference type="EMBL" id="FNBD01000004">
    <property type="protein sequence ID" value="SDE87319.1"/>
    <property type="molecule type" value="Genomic_DNA"/>
</dbReference>
<dbReference type="SUPFAM" id="SSF55874">
    <property type="entry name" value="ATPase domain of HSP90 chaperone/DNA topoisomerase II/histidine kinase"/>
    <property type="match status" value="1"/>
</dbReference>
<dbReference type="Proteomes" id="UP000182114">
    <property type="component" value="Unassembled WGS sequence"/>
</dbReference>
<dbReference type="eggNOG" id="COG4585">
    <property type="taxonomic scope" value="Bacteria"/>
</dbReference>
<dbReference type="InterPro" id="IPR050482">
    <property type="entry name" value="Sensor_HK_TwoCompSys"/>
</dbReference>
<feature type="chain" id="PRO_5010165156" evidence="5">
    <location>
        <begin position="20"/>
        <end position="673"/>
    </location>
</feature>
<dbReference type="GO" id="GO:0000155">
    <property type="term" value="F:phosphorelay sensor kinase activity"/>
    <property type="evidence" value="ECO:0007669"/>
    <property type="project" value="InterPro"/>
</dbReference>
<dbReference type="CDD" id="cd16917">
    <property type="entry name" value="HATPase_UhpB-NarQ-NarX-like"/>
    <property type="match status" value="1"/>
</dbReference>
<keyword evidence="2 7" id="KW-0418">Kinase</keyword>
<dbReference type="GO" id="GO:0016020">
    <property type="term" value="C:membrane"/>
    <property type="evidence" value="ECO:0007669"/>
    <property type="project" value="InterPro"/>
</dbReference>